<dbReference type="InterPro" id="IPR001715">
    <property type="entry name" value="CH_dom"/>
</dbReference>
<evidence type="ECO:0000313" key="7">
    <source>
        <dbReference type="EMBL" id="KAF4094349.1"/>
    </source>
</evidence>
<organism evidence="7 8">
    <name type="scientific">Ameiurus melas</name>
    <name type="common">Black bullhead</name>
    <name type="synonym">Silurus melas</name>
    <dbReference type="NCBI Taxonomy" id="219545"/>
    <lineage>
        <taxon>Eukaryota</taxon>
        <taxon>Metazoa</taxon>
        <taxon>Chordata</taxon>
        <taxon>Craniata</taxon>
        <taxon>Vertebrata</taxon>
        <taxon>Euteleostomi</taxon>
        <taxon>Actinopterygii</taxon>
        <taxon>Neopterygii</taxon>
        <taxon>Teleostei</taxon>
        <taxon>Ostariophysi</taxon>
        <taxon>Siluriformes</taxon>
        <taxon>Ictaluridae</taxon>
        <taxon>Ameiurus</taxon>
    </lineage>
</organism>
<dbReference type="Gene3D" id="1.10.418.10">
    <property type="entry name" value="Calponin-like domain"/>
    <property type="match status" value="1"/>
</dbReference>
<dbReference type="InterPro" id="IPR039041">
    <property type="entry name" value="Nav/unc-53"/>
</dbReference>
<dbReference type="GO" id="GO:0005634">
    <property type="term" value="C:nucleus"/>
    <property type="evidence" value="ECO:0007669"/>
    <property type="project" value="UniProtKB-SubCell"/>
</dbReference>
<dbReference type="SMART" id="SM00033">
    <property type="entry name" value="CH"/>
    <property type="match status" value="1"/>
</dbReference>
<comment type="similarity">
    <text evidence="2">Belongs to the Nav/unc-53 family.</text>
</comment>
<protein>
    <recommendedName>
        <fullName evidence="6">Calponin-homology (CH) domain-containing protein</fullName>
    </recommendedName>
</protein>
<feature type="compositionally biased region" description="Low complexity" evidence="5">
    <location>
        <begin position="527"/>
        <end position="542"/>
    </location>
</feature>
<dbReference type="InterPro" id="IPR036872">
    <property type="entry name" value="CH_dom_sf"/>
</dbReference>
<feature type="compositionally biased region" description="Low complexity" evidence="5">
    <location>
        <begin position="259"/>
        <end position="271"/>
    </location>
</feature>
<dbReference type="PANTHER" id="PTHR12784:SF6">
    <property type="entry name" value="NEURON NAVIGATOR 2"/>
    <property type="match status" value="1"/>
</dbReference>
<dbReference type="GO" id="GO:0022008">
    <property type="term" value="P:neurogenesis"/>
    <property type="evidence" value="ECO:0007669"/>
    <property type="project" value="InterPro"/>
</dbReference>
<feature type="region of interest" description="Disordered" evidence="5">
    <location>
        <begin position="1"/>
        <end position="25"/>
    </location>
</feature>
<feature type="compositionally biased region" description="Low complexity" evidence="5">
    <location>
        <begin position="321"/>
        <end position="332"/>
    </location>
</feature>
<evidence type="ECO:0000256" key="5">
    <source>
        <dbReference type="SAM" id="MobiDB-lite"/>
    </source>
</evidence>
<feature type="region of interest" description="Disordered" evidence="5">
    <location>
        <begin position="660"/>
        <end position="687"/>
    </location>
</feature>
<comment type="caution">
    <text evidence="7">The sequence shown here is derived from an EMBL/GenBank/DDBJ whole genome shotgun (WGS) entry which is preliminary data.</text>
</comment>
<dbReference type="FunFam" id="1.10.418.10:FF:000018">
    <property type="entry name" value="Neuron navigator 2"/>
    <property type="match status" value="1"/>
</dbReference>
<proteinExistence type="inferred from homology"/>
<feature type="region of interest" description="Disordered" evidence="5">
    <location>
        <begin position="527"/>
        <end position="552"/>
    </location>
</feature>
<feature type="region of interest" description="Disordered" evidence="5">
    <location>
        <begin position="202"/>
        <end position="300"/>
    </location>
</feature>
<feature type="compositionally biased region" description="Polar residues" evidence="5">
    <location>
        <begin position="461"/>
        <end position="487"/>
    </location>
</feature>
<reference evidence="7 8" key="1">
    <citation type="submission" date="2020-02" db="EMBL/GenBank/DDBJ databases">
        <title>A chromosome-scale genome assembly of the black bullhead catfish (Ameiurus melas).</title>
        <authorList>
            <person name="Wen M."/>
            <person name="Zham M."/>
            <person name="Cabau C."/>
            <person name="Klopp C."/>
            <person name="Donnadieu C."/>
            <person name="Roques C."/>
            <person name="Bouchez O."/>
            <person name="Lampietro C."/>
            <person name="Jouanno E."/>
            <person name="Herpin A."/>
            <person name="Louis A."/>
            <person name="Berthelot C."/>
            <person name="Parey E."/>
            <person name="Roest-Crollius H."/>
            <person name="Braasch I."/>
            <person name="Postlethwait J."/>
            <person name="Robinson-Rechavi M."/>
            <person name="Echchiki A."/>
            <person name="Begum T."/>
            <person name="Montfort J."/>
            <person name="Schartl M."/>
            <person name="Bobe J."/>
            <person name="Guiguen Y."/>
        </authorList>
    </citation>
    <scope>NUCLEOTIDE SEQUENCE [LARGE SCALE GENOMIC DNA]</scope>
    <source>
        <strain evidence="7">M_S1</strain>
        <tissue evidence="7">Blood</tissue>
    </source>
</reference>
<feature type="compositionally biased region" description="Basic and acidic residues" evidence="5">
    <location>
        <begin position="419"/>
        <end position="432"/>
    </location>
</feature>
<feature type="non-terminal residue" evidence="7">
    <location>
        <position position="749"/>
    </location>
</feature>
<dbReference type="EMBL" id="JAAGNN010000001">
    <property type="protein sequence ID" value="KAF4094349.1"/>
    <property type="molecule type" value="Genomic_DNA"/>
</dbReference>
<evidence type="ECO:0000256" key="1">
    <source>
        <dbReference type="ARBA" id="ARBA00004123"/>
    </source>
</evidence>
<feature type="compositionally biased region" description="Basic and acidic residues" evidence="5">
    <location>
        <begin position="391"/>
        <end position="412"/>
    </location>
</feature>
<dbReference type="AlphaFoldDB" id="A0A7J6BJC7"/>
<feature type="compositionally biased region" description="Polar residues" evidence="5">
    <location>
        <begin position="543"/>
        <end position="552"/>
    </location>
</feature>
<feature type="compositionally biased region" description="Polar residues" evidence="5">
    <location>
        <begin position="358"/>
        <end position="369"/>
    </location>
</feature>
<sequence>MMEVGPETCQNFNSRQQQQRRAATHTLEEQKKIYTDWANHYLAKSGHKRLIRDLQQDIADGVLLAEIIQVVANEKIADINGYPENRSQMIENIDACLGFLAAKGVNIKGLCAEEIRSGNLKAILGLFFTLSRYKQQQHVSLKQANEETHILQAAACRQPSASPAQAHSPWCTPHAPPCLVHIHEHEQNNTSESVLKIQDDMQSRLPGPSIQPRRSSSRRSQSFIHRDESKTPMLTCTQRTDKSSSAPIMVDQGPPSSPVLPSNSTTTPTSTKGWRSKSLNAKHSATSSILSIKQPSSGSLEVPPKVIAQKSMLDKLKLFNSRPSSRASSVASLEDPEASNPDPNEANICPVHPEAHLGNQQPIMGSDSSPKLALKGIAQRTLGRTLVPKLKAAEKDKDKVKTKAKADKDKTAKRSSGIEQERIMEVQQETRTEPPTLADVKKSSLIPKGSKGHSNAKKEGSSQSGIPKPGQTSKASGMVKNSVTTSGGKVEHSRGFRAGGPASGHKCLMENKNSNSVSSLVSTEGRCSSSSISQTSNTNNIQLPQTQHSHPNTATVAPFMYRSQTDVDKTSMTEGGKGKKERSVLHSKSIHTSLESLRGEDSESRRLRTVKNIADLRQNLEETMSSLRQVTHISHSTLQTTFDACITTEISTRGSLALTPRPVSAAPWRPGTSGPRLQAGDAPSLTSDYSSNKAEMLEGSAGYVSDGDILGKSVRMESATSGYMTDGGLSVYTRRTHKHSSTLPHCESH</sequence>
<dbReference type="Proteomes" id="UP000593565">
    <property type="component" value="Unassembled WGS sequence"/>
</dbReference>
<comment type="subcellular location">
    <subcellularLocation>
        <location evidence="1">Nucleus</location>
    </subcellularLocation>
</comment>
<keyword evidence="3" id="KW-0175">Coiled coil</keyword>
<evidence type="ECO:0000256" key="4">
    <source>
        <dbReference type="ARBA" id="ARBA00023242"/>
    </source>
</evidence>
<feature type="domain" description="Calponin-homology (CH)" evidence="6">
    <location>
        <begin position="28"/>
        <end position="135"/>
    </location>
</feature>
<feature type="compositionally biased region" description="Polar residues" evidence="5">
    <location>
        <begin position="277"/>
        <end position="299"/>
    </location>
</feature>
<evidence type="ECO:0000259" key="6">
    <source>
        <dbReference type="PROSITE" id="PS50021"/>
    </source>
</evidence>
<gene>
    <name evidence="7" type="ORF">AMELA_G00014090</name>
</gene>
<dbReference type="Pfam" id="PF00307">
    <property type="entry name" value="CH"/>
    <property type="match status" value="1"/>
</dbReference>
<feature type="region of interest" description="Disordered" evidence="5">
    <location>
        <begin position="388"/>
        <end position="510"/>
    </location>
</feature>
<keyword evidence="4" id="KW-0539">Nucleus</keyword>
<accession>A0A7J6BJC7</accession>
<dbReference type="SUPFAM" id="SSF47576">
    <property type="entry name" value="Calponin-homology domain, CH-domain"/>
    <property type="match status" value="1"/>
</dbReference>
<name>A0A7J6BJC7_AMEME</name>
<feature type="region of interest" description="Disordered" evidence="5">
    <location>
        <begin position="319"/>
        <end position="370"/>
    </location>
</feature>
<evidence type="ECO:0000313" key="8">
    <source>
        <dbReference type="Proteomes" id="UP000593565"/>
    </source>
</evidence>
<evidence type="ECO:0000256" key="3">
    <source>
        <dbReference type="ARBA" id="ARBA00023054"/>
    </source>
</evidence>
<dbReference type="PROSITE" id="PS50021">
    <property type="entry name" value="CH"/>
    <property type="match status" value="1"/>
</dbReference>
<dbReference type="PANTHER" id="PTHR12784">
    <property type="entry name" value="STEERIN"/>
    <property type="match status" value="1"/>
</dbReference>
<feature type="compositionally biased region" description="Polar residues" evidence="5">
    <location>
        <begin position="232"/>
        <end position="246"/>
    </location>
</feature>
<keyword evidence="8" id="KW-1185">Reference proteome</keyword>
<evidence type="ECO:0000256" key="2">
    <source>
        <dbReference type="ARBA" id="ARBA00006255"/>
    </source>
</evidence>